<dbReference type="Pfam" id="PF07519">
    <property type="entry name" value="Tannase"/>
    <property type="match status" value="1"/>
</dbReference>
<dbReference type="PANTHER" id="PTHR33938">
    <property type="entry name" value="FERULOYL ESTERASE B-RELATED"/>
    <property type="match status" value="1"/>
</dbReference>
<keyword evidence="3" id="KW-0479">Metal-binding</keyword>
<reference evidence="9" key="2">
    <citation type="journal article" date="2024" name="Environ. Microbiol.">
        <title>Genome analysis and description of Tunturibacter gen. nov. expands the diversity of Terriglobia in tundra soils.</title>
        <authorList>
            <person name="Messyasz A."/>
            <person name="Mannisto M.K."/>
            <person name="Kerkhof L.J."/>
            <person name="Haggblom M.M."/>
        </authorList>
    </citation>
    <scope>NUCLEOTIDE SEQUENCE</scope>
    <source>
        <strain evidence="9">X5P6</strain>
    </source>
</reference>
<accession>A0AAU7ZSC9</accession>
<dbReference type="KEGG" id="tpsc:RBB77_02740"/>
<keyword evidence="7" id="KW-1015">Disulfide bond</keyword>
<dbReference type="RefSeq" id="WP_353064669.1">
    <property type="nucleotide sequence ID" value="NZ_CP132942.1"/>
</dbReference>
<keyword evidence="2" id="KW-0719">Serine esterase</keyword>
<name>A0AAU7ZSC9_9BACT</name>
<evidence type="ECO:0000256" key="3">
    <source>
        <dbReference type="ARBA" id="ARBA00022723"/>
    </source>
</evidence>
<dbReference type="AlphaFoldDB" id="A0AAU7ZSC9"/>
<reference evidence="9" key="1">
    <citation type="submission" date="2023-08" db="EMBL/GenBank/DDBJ databases">
        <authorList>
            <person name="Messyasz A."/>
            <person name="Mannisto M.K."/>
            <person name="Kerkhof L.J."/>
            <person name="Haggblom M."/>
        </authorList>
    </citation>
    <scope>NUCLEOTIDE SEQUENCE</scope>
    <source>
        <strain evidence="9">X5P6</strain>
    </source>
</reference>
<evidence type="ECO:0000256" key="2">
    <source>
        <dbReference type="ARBA" id="ARBA00022487"/>
    </source>
</evidence>
<feature type="chain" id="PRO_5043896748" evidence="8">
    <location>
        <begin position="25"/>
        <end position="525"/>
    </location>
</feature>
<dbReference type="EMBL" id="CP132942">
    <property type="protein sequence ID" value="XCB33823.1"/>
    <property type="molecule type" value="Genomic_DNA"/>
</dbReference>
<evidence type="ECO:0000313" key="9">
    <source>
        <dbReference type="EMBL" id="XCB33823.1"/>
    </source>
</evidence>
<evidence type="ECO:0000256" key="5">
    <source>
        <dbReference type="ARBA" id="ARBA00022801"/>
    </source>
</evidence>
<evidence type="ECO:0000256" key="7">
    <source>
        <dbReference type="ARBA" id="ARBA00023157"/>
    </source>
</evidence>
<dbReference type="SUPFAM" id="SSF53474">
    <property type="entry name" value="alpha/beta-Hydrolases"/>
    <property type="match status" value="1"/>
</dbReference>
<dbReference type="InterPro" id="IPR029058">
    <property type="entry name" value="AB_hydrolase_fold"/>
</dbReference>
<sequence>MSRTVLLITSAAVLLALGSPAAFAASDCTSLKSMTFPDATITAAEGVTAGSMELQGLEPLTNLPAFCRVRVTLHPTADSTIRFEAWLPQKSWNGRLLDVGNGGFAGSIGYGQMASNLRRGYATAGSDAGHQADAEDASWAYQHPEKIADFGYRAVHLTALLSKAVVKAYYAKAQEKSYFDACSDGGREALMEAQRFPDDFDGILAGAPANNWAHMLVNGLAVTQATSRDPSAYISALKLPAITQAVLNACDGLDGLKDGVISDPERCRFDPAVLQCRRTEDSSCLTTPQIHALRMIYSGAKDSKGVTIFPGLMPGDENPSWHNWVLGNAPAGASGTNYLSGYFRYMVLNDPTWNPLTADVDTSLQAAIDRSGKDVDAIDPDLSRFAAHGGKLIMYHGWNDPAISPLNSIQYLADLKRAMGSAKADDVVRLYMVPGMEHCVGGPGPNIFGQLGLAGAEGKGTGAMDLLQIWVERGKAPGPILAVKATGTHEAPVRIVRPVCPYPQETKYDGKGDPKIPESFACKTP</sequence>
<protein>
    <submittedName>
        <fullName evidence="9">Tannase/feruloyl esterase family alpha/beta hydrolase</fullName>
    </submittedName>
</protein>
<dbReference type="InterPro" id="IPR011118">
    <property type="entry name" value="Tannase/feruloyl_esterase"/>
</dbReference>
<evidence type="ECO:0000256" key="4">
    <source>
        <dbReference type="ARBA" id="ARBA00022729"/>
    </source>
</evidence>
<evidence type="ECO:0000256" key="1">
    <source>
        <dbReference type="ARBA" id="ARBA00006249"/>
    </source>
</evidence>
<keyword evidence="5 9" id="KW-0378">Hydrolase</keyword>
<evidence type="ECO:0000256" key="8">
    <source>
        <dbReference type="SAM" id="SignalP"/>
    </source>
</evidence>
<dbReference type="PANTHER" id="PTHR33938:SF15">
    <property type="entry name" value="FERULOYL ESTERASE B-RELATED"/>
    <property type="match status" value="1"/>
</dbReference>
<dbReference type="GO" id="GO:0046872">
    <property type="term" value="F:metal ion binding"/>
    <property type="evidence" value="ECO:0007669"/>
    <property type="project" value="UniProtKB-KW"/>
</dbReference>
<comment type="similarity">
    <text evidence="1">Belongs to the tannase family.</text>
</comment>
<gene>
    <name evidence="9" type="ORF">RBB77_02740</name>
</gene>
<organism evidence="9">
    <name type="scientific">Tunturiibacter psychrotolerans</name>
    <dbReference type="NCBI Taxonomy" id="3069686"/>
    <lineage>
        <taxon>Bacteria</taxon>
        <taxon>Pseudomonadati</taxon>
        <taxon>Acidobacteriota</taxon>
        <taxon>Terriglobia</taxon>
        <taxon>Terriglobales</taxon>
        <taxon>Acidobacteriaceae</taxon>
        <taxon>Tunturiibacter</taxon>
    </lineage>
</organism>
<feature type="signal peptide" evidence="8">
    <location>
        <begin position="1"/>
        <end position="24"/>
    </location>
</feature>
<keyword evidence="6" id="KW-0106">Calcium</keyword>
<dbReference type="GO" id="GO:0052689">
    <property type="term" value="F:carboxylic ester hydrolase activity"/>
    <property type="evidence" value="ECO:0007669"/>
    <property type="project" value="UniProtKB-KW"/>
</dbReference>
<proteinExistence type="inferred from homology"/>
<evidence type="ECO:0000256" key="6">
    <source>
        <dbReference type="ARBA" id="ARBA00022837"/>
    </source>
</evidence>
<keyword evidence="4 8" id="KW-0732">Signal</keyword>